<evidence type="ECO:0000313" key="6">
    <source>
        <dbReference type="Proteomes" id="UP000260780"/>
    </source>
</evidence>
<evidence type="ECO:0000313" key="5">
    <source>
        <dbReference type="EMBL" id="RHM96150.1"/>
    </source>
</evidence>
<comment type="caution">
    <text evidence="2">The sequence shown here is derived from an EMBL/GenBank/DDBJ whole genome shotgun (WGS) entry which is preliminary data.</text>
</comment>
<dbReference type="EMBL" id="QRQK01000017">
    <property type="protein sequence ID" value="RHM96150.1"/>
    <property type="molecule type" value="Genomic_DNA"/>
</dbReference>
<dbReference type="Gene3D" id="2.40.70.10">
    <property type="entry name" value="Acid Proteases"/>
    <property type="match status" value="1"/>
</dbReference>
<dbReference type="Proteomes" id="UP000260780">
    <property type="component" value="Unassembled WGS sequence"/>
</dbReference>
<accession>A0A3E4WH03</accession>
<evidence type="ECO:0000313" key="10">
    <source>
        <dbReference type="Proteomes" id="UP000285750"/>
    </source>
</evidence>
<name>A0A3E4WH03_9BACT</name>
<dbReference type="EMBL" id="QRJS01000025">
    <property type="protein sequence ID" value="RHH43045.1"/>
    <property type="molecule type" value="Genomic_DNA"/>
</dbReference>
<organism evidence="2 6">
    <name type="scientific">Phocaeicola plebeius</name>
    <dbReference type="NCBI Taxonomy" id="310297"/>
    <lineage>
        <taxon>Bacteria</taxon>
        <taxon>Pseudomonadati</taxon>
        <taxon>Bacteroidota</taxon>
        <taxon>Bacteroidia</taxon>
        <taxon>Bacteroidales</taxon>
        <taxon>Bacteroidaceae</taxon>
        <taxon>Phocaeicola</taxon>
    </lineage>
</organism>
<dbReference type="Proteomes" id="UP000285750">
    <property type="component" value="Unassembled WGS sequence"/>
</dbReference>
<dbReference type="Proteomes" id="UP000285109">
    <property type="component" value="Unassembled WGS sequence"/>
</dbReference>
<proteinExistence type="predicted"/>
<dbReference type="EMBL" id="QRUY01000007">
    <property type="protein sequence ID" value="RGS09142.1"/>
    <property type="molecule type" value="Genomic_DNA"/>
</dbReference>
<evidence type="ECO:0000313" key="3">
    <source>
        <dbReference type="EMBL" id="RGS09142.1"/>
    </source>
</evidence>
<sequence length="139" mass="15440">MEQDLSWSIAKTGLPLITIELTTDDGNKGNLCFLIDTGATINIIYKFVCKHFTKSFIELEGCGSMIGFEGQEHKTQYVGITFQLEGKAYSGVFSVIEEYKGMKHIENESGIQVHGVLGMPFLTANGWIIDLDKLIITDK</sequence>
<evidence type="ECO:0000313" key="2">
    <source>
        <dbReference type="EMBL" id="RGM41427.1"/>
    </source>
</evidence>
<evidence type="ECO:0000313" key="4">
    <source>
        <dbReference type="EMBL" id="RHH43045.1"/>
    </source>
</evidence>
<evidence type="ECO:0000313" key="1">
    <source>
        <dbReference type="EMBL" id="RGK56596.1"/>
    </source>
</evidence>
<evidence type="ECO:0000313" key="7">
    <source>
        <dbReference type="Proteomes" id="UP000260862"/>
    </source>
</evidence>
<dbReference type="EMBL" id="QSTF01000008">
    <property type="protein sequence ID" value="RGM41427.1"/>
    <property type="molecule type" value="Genomic_DNA"/>
</dbReference>
<reference evidence="6 7" key="1">
    <citation type="submission" date="2018-08" db="EMBL/GenBank/DDBJ databases">
        <title>A genome reference for cultivated species of the human gut microbiota.</title>
        <authorList>
            <person name="Zou Y."/>
            <person name="Xue W."/>
            <person name="Luo G."/>
        </authorList>
    </citation>
    <scope>NUCLEOTIDE SEQUENCE [LARGE SCALE GENOMIC DNA]</scope>
    <source>
        <strain evidence="3 10">AF24-16AC</strain>
        <strain evidence="5 9">AF31-28B-AC</strain>
        <strain evidence="4 8">AM17-44</strain>
        <strain evidence="2 6">OM08-14</strain>
        <strain evidence="1 7">TF10-3AC</strain>
    </source>
</reference>
<evidence type="ECO:0008006" key="11">
    <source>
        <dbReference type="Google" id="ProtNLM"/>
    </source>
</evidence>
<dbReference type="Proteomes" id="UP000260862">
    <property type="component" value="Unassembled WGS sequence"/>
</dbReference>
<dbReference type="AlphaFoldDB" id="A0A3E4WH03"/>
<dbReference type="SUPFAM" id="SSF50630">
    <property type="entry name" value="Acid proteases"/>
    <property type="match status" value="1"/>
</dbReference>
<dbReference type="RefSeq" id="WP_117671709.1">
    <property type="nucleotide sequence ID" value="NZ_CABOGR010000009.1"/>
</dbReference>
<dbReference type="InterPro" id="IPR021109">
    <property type="entry name" value="Peptidase_aspartic_dom_sf"/>
</dbReference>
<dbReference type="Proteomes" id="UP000284998">
    <property type="component" value="Unassembled WGS sequence"/>
</dbReference>
<gene>
    <name evidence="4" type="ORF">DW204_10260</name>
    <name evidence="3" type="ORF">DWY14_04960</name>
    <name evidence="5" type="ORF">DWZ34_09905</name>
    <name evidence="2" type="ORF">DXC17_05215</name>
    <name evidence="1" type="ORF">DXD04_05920</name>
</gene>
<dbReference type="EMBL" id="QSQT01000009">
    <property type="protein sequence ID" value="RGK56596.1"/>
    <property type="molecule type" value="Genomic_DNA"/>
</dbReference>
<keyword evidence="7" id="KW-1185">Reference proteome</keyword>
<evidence type="ECO:0000313" key="8">
    <source>
        <dbReference type="Proteomes" id="UP000284998"/>
    </source>
</evidence>
<protein>
    <recommendedName>
        <fullName evidence="11">Retroviral-like aspartic protease</fullName>
    </recommendedName>
</protein>
<evidence type="ECO:0000313" key="9">
    <source>
        <dbReference type="Proteomes" id="UP000285109"/>
    </source>
</evidence>